<dbReference type="AlphaFoldDB" id="A0A5P2V0F7"/>
<name>A0A5P2V0F7_9ACTN</name>
<sequence>MTTPPPQSPGPYGPPQPPSPYGGEQYGGSPYGAPQYGGPHYGGPQYGGPHQPPPPQSAQPPHPPQPLPQPPFPQQPAPGQGGWGQPPVEPPPRRKRTGLVVGIVAASVAGLGLVGFSVKVLTEAGDVATGAGFPEAEYRLTVPKSLLDGTYTLAQDLSQTQGKAALDGAYDAKIRDPKPAVGQYTSGKAAGTSALVFSGMYGQFKDPAGARATMMEGAATADGATVAVPAKEITPAGSDITLTCQVLTSTQAGATTTLPMCAWADGNTGASVAVVTPETARQKPRSVDLAKVAATTLKVREEARQPLG</sequence>
<accession>A0A5P2V0F7</accession>
<dbReference type="OrthoDB" id="4333093at2"/>
<evidence type="ECO:0000313" key="4">
    <source>
        <dbReference type="Proteomes" id="UP000326831"/>
    </source>
</evidence>
<feature type="compositionally biased region" description="Pro residues" evidence="1">
    <location>
        <begin position="1"/>
        <end position="20"/>
    </location>
</feature>
<reference evidence="3 4" key="2">
    <citation type="submission" date="2017-09" db="EMBL/GenBank/DDBJ databases">
        <authorList>
            <person name="Lee N."/>
            <person name="Cho B.-K."/>
        </authorList>
    </citation>
    <scope>NUCLEOTIDE SEQUENCE [LARGE SCALE GENOMIC DNA]</scope>
    <source>
        <strain evidence="3 4">ATCC 27467</strain>
    </source>
</reference>
<gene>
    <name evidence="3" type="ORF">CP968_33540</name>
    <name evidence="2" type="ORF">GCM10010371_46830</name>
</gene>
<proteinExistence type="predicted"/>
<dbReference type="Proteomes" id="UP000634660">
    <property type="component" value="Unassembled WGS sequence"/>
</dbReference>
<organism evidence="3 4">
    <name type="scientific">Streptomyces subrutilus</name>
    <dbReference type="NCBI Taxonomy" id="36818"/>
    <lineage>
        <taxon>Bacteria</taxon>
        <taxon>Bacillati</taxon>
        <taxon>Actinomycetota</taxon>
        <taxon>Actinomycetes</taxon>
        <taxon>Kitasatosporales</taxon>
        <taxon>Streptomycetaceae</taxon>
        <taxon>Streptomyces</taxon>
    </lineage>
</organism>
<reference evidence="2" key="3">
    <citation type="submission" date="2020-09" db="EMBL/GenBank/DDBJ databases">
        <authorList>
            <person name="Sun Q."/>
            <person name="Ohkuma M."/>
        </authorList>
    </citation>
    <scope>NUCLEOTIDE SEQUENCE</scope>
    <source>
        <strain evidence="2">JCM 4834</strain>
    </source>
</reference>
<feature type="region of interest" description="Disordered" evidence="1">
    <location>
        <begin position="1"/>
        <end position="95"/>
    </location>
</feature>
<evidence type="ECO:0000313" key="2">
    <source>
        <dbReference type="EMBL" id="GGZ81838.1"/>
    </source>
</evidence>
<dbReference type="Proteomes" id="UP000326831">
    <property type="component" value="Chromosome"/>
</dbReference>
<feature type="compositionally biased region" description="Pro residues" evidence="1">
    <location>
        <begin position="50"/>
        <end position="76"/>
    </location>
</feature>
<keyword evidence="4" id="KW-1185">Reference proteome</keyword>
<dbReference type="KEGG" id="ssub:CP968_33540"/>
<evidence type="ECO:0000313" key="3">
    <source>
        <dbReference type="EMBL" id="QEU82527.1"/>
    </source>
</evidence>
<evidence type="ECO:0000256" key="1">
    <source>
        <dbReference type="SAM" id="MobiDB-lite"/>
    </source>
</evidence>
<protein>
    <submittedName>
        <fullName evidence="3">Uncharacterized protein</fullName>
    </submittedName>
</protein>
<dbReference type="EMBL" id="BMVX01000019">
    <property type="protein sequence ID" value="GGZ81838.1"/>
    <property type="molecule type" value="Genomic_DNA"/>
</dbReference>
<reference evidence="2" key="1">
    <citation type="journal article" date="2014" name="Int. J. Syst. Evol. Microbiol.">
        <title>Complete genome sequence of Corynebacterium casei LMG S-19264T (=DSM 44701T), isolated from a smear-ripened cheese.</title>
        <authorList>
            <consortium name="US DOE Joint Genome Institute (JGI-PGF)"/>
            <person name="Walter F."/>
            <person name="Albersmeier A."/>
            <person name="Kalinowski J."/>
            <person name="Ruckert C."/>
        </authorList>
    </citation>
    <scope>NUCLEOTIDE SEQUENCE</scope>
    <source>
        <strain evidence="2">JCM 4834</strain>
    </source>
</reference>
<dbReference type="EMBL" id="CP023701">
    <property type="protein sequence ID" value="QEU82527.1"/>
    <property type="molecule type" value="Genomic_DNA"/>
</dbReference>